<evidence type="ECO:0000313" key="8">
    <source>
        <dbReference type="EMBL" id="VEW14774.1"/>
    </source>
</evidence>
<proteinExistence type="inferred from homology"/>
<dbReference type="Proteomes" id="UP000594979">
    <property type="component" value="Chromosome"/>
</dbReference>
<keyword evidence="4 7" id="KW-0808">Transferase</keyword>
<evidence type="ECO:0000313" key="7">
    <source>
        <dbReference type="EMBL" id="QPS34824.1"/>
    </source>
</evidence>
<dbReference type="EMBL" id="CP065682">
    <property type="protein sequence ID" value="QPS34824.1"/>
    <property type="molecule type" value="Genomic_DNA"/>
</dbReference>
<evidence type="ECO:0000313" key="11">
    <source>
        <dbReference type="Proteomes" id="UP000594979"/>
    </source>
</evidence>
<dbReference type="PANTHER" id="PTHR43179:SF12">
    <property type="entry name" value="GALACTOFURANOSYLTRANSFERASE GLFT2"/>
    <property type="match status" value="1"/>
</dbReference>
<feature type="domain" description="Galactosyltransferase C-terminal" evidence="5">
    <location>
        <begin position="191"/>
        <end position="249"/>
    </location>
</feature>
<dbReference type="SUPFAM" id="SSF53448">
    <property type="entry name" value="Nucleotide-diphospho-sugar transferases"/>
    <property type="match status" value="1"/>
</dbReference>
<dbReference type="GeneID" id="99774908"/>
<reference evidence="7 11" key="3">
    <citation type="submission" date="2020-12" db="EMBL/GenBank/DDBJ databases">
        <title>FDA dAtabase for Regulatory Grade micrObial Sequences (FDA-ARGOS): Supporting development and validation of Infectious Disease Dx tests.</title>
        <authorList>
            <person name="Sproer C."/>
            <person name="Gronow S."/>
            <person name="Severitt S."/>
            <person name="Schroder I."/>
            <person name="Tallon L."/>
            <person name="Sadzewicz L."/>
            <person name="Zhao X."/>
            <person name="Boylan J."/>
            <person name="Ott S."/>
            <person name="Bowen H."/>
            <person name="Vavikolanu K."/>
            <person name="Mehta A."/>
            <person name="Aluvathingal J."/>
            <person name="Nadendla S."/>
            <person name="Lowell S."/>
            <person name="Myers T."/>
            <person name="Yan Y."/>
            <person name="Sichtig H."/>
        </authorList>
    </citation>
    <scope>NUCLEOTIDE SEQUENCE [LARGE SCALE GENOMIC DNA]</scope>
    <source>
        <strain evidence="7 11">FDAARGOS_902</strain>
    </source>
</reference>
<evidence type="ECO:0000256" key="3">
    <source>
        <dbReference type="ARBA" id="ARBA00022676"/>
    </source>
</evidence>
<gene>
    <name evidence="6" type="ORF">B8X04_00675</name>
    <name evidence="7" type="ORF">I6G59_05815</name>
    <name evidence="8" type="ORF">NCTC12391_02923</name>
</gene>
<reference evidence="8 10" key="2">
    <citation type="submission" date="2019-02" db="EMBL/GenBank/DDBJ databases">
        <authorList>
            <consortium name="Pathogen Informatics"/>
        </authorList>
    </citation>
    <scope>NUCLEOTIDE SEQUENCE [LARGE SCALE GENOMIC DNA]</scope>
    <source>
        <strain evidence="8 10">3012STDY7078520</strain>
    </source>
</reference>
<protein>
    <submittedName>
        <fullName evidence="7">Glycosyltransferase family 2 protein</fullName>
    </submittedName>
    <submittedName>
        <fullName evidence="8">Mycofactocin system glycosyltransferase</fullName>
    </submittedName>
</protein>
<evidence type="ECO:0000259" key="5">
    <source>
        <dbReference type="Pfam" id="PF02709"/>
    </source>
</evidence>
<dbReference type="Proteomes" id="UP000216867">
    <property type="component" value="Unassembled WGS sequence"/>
</dbReference>
<name>A0A269ZJC9_9MICO</name>
<accession>A0A269ZJC9</accession>
<sequence>MSSERTVVISLASPDRFDRIRSQHAELRRLHPDRIDDGSLRHVVCLLSPGASAESVLADHAGALPATIDTTAADATGGKVRLGAARNAGAAAAVELGATLLVFLDADCLPAERLLERYEEAAGTVERAAAGRDGTATRRLLLGPVTYLTEEETEGLAASAPVIPHPHPARPDPNDGEVVDVDPDATADGPGAPDPFALFWSLSFACRPEVFARIGGFDETYAGYGGEDTDFAFAARRAGVGLRWVGGAHAFHRYHPVSSPPVEHVADIVANARIFFDRWRIWPMEGWLHAFRDLGLVTFDARSGWRLTAEG</sequence>
<evidence type="ECO:0000256" key="4">
    <source>
        <dbReference type="ARBA" id="ARBA00022679"/>
    </source>
</evidence>
<dbReference type="InterPro" id="IPR027791">
    <property type="entry name" value="Galactosyl_T_C"/>
</dbReference>
<dbReference type="Proteomes" id="UP000386281">
    <property type="component" value="Unassembled WGS sequence"/>
</dbReference>
<dbReference type="KEGG" id="bcau:I6G59_05815"/>
<evidence type="ECO:0000256" key="1">
    <source>
        <dbReference type="ARBA" id="ARBA00004776"/>
    </source>
</evidence>
<dbReference type="EMBL" id="CAACXN010000015">
    <property type="protein sequence ID" value="VEW14774.1"/>
    <property type="molecule type" value="Genomic_DNA"/>
</dbReference>
<dbReference type="RefSeq" id="WP_095375105.1">
    <property type="nucleotide sequence ID" value="NZ_CAACXN010000015.1"/>
</dbReference>
<organism evidence="6 9">
    <name type="scientific">Brevibacterium casei</name>
    <dbReference type="NCBI Taxonomy" id="33889"/>
    <lineage>
        <taxon>Bacteria</taxon>
        <taxon>Bacillati</taxon>
        <taxon>Actinomycetota</taxon>
        <taxon>Actinomycetes</taxon>
        <taxon>Micrococcales</taxon>
        <taxon>Brevibacteriaceae</taxon>
        <taxon>Brevibacterium</taxon>
    </lineage>
</organism>
<dbReference type="Pfam" id="PF02709">
    <property type="entry name" value="Glyco_transf_7C"/>
    <property type="match status" value="1"/>
</dbReference>
<dbReference type="PANTHER" id="PTHR43179">
    <property type="entry name" value="RHAMNOSYLTRANSFERASE WBBL"/>
    <property type="match status" value="1"/>
</dbReference>
<dbReference type="AlphaFoldDB" id="A0A269ZJC9"/>
<comment type="similarity">
    <text evidence="2">Belongs to the glycosyltransferase 2 family.</text>
</comment>
<dbReference type="InterPro" id="IPR029044">
    <property type="entry name" value="Nucleotide-diphossugar_trans"/>
</dbReference>
<evidence type="ECO:0000313" key="10">
    <source>
        <dbReference type="Proteomes" id="UP000386281"/>
    </source>
</evidence>
<reference evidence="6 9" key="1">
    <citation type="submission" date="2017-04" db="EMBL/GenBank/DDBJ databases">
        <title>Kefir bacterial isolates.</title>
        <authorList>
            <person name="Kim Y."/>
            <person name="Blasche S."/>
            <person name="Patil K.R."/>
        </authorList>
    </citation>
    <scope>NUCLEOTIDE SEQUENCE [LARGE SCALE GENOMIC DNA]</scope>
    <source>
        <strain evidence="6 9">OG2</strain>
    </source>
</reference>
<dbReference type="EMBL" id="NCWY01000001">
    <property type="protein sequence ID" value="PAK97126.1"/>
    <property type="molecule type" value="Genomic_DNA"/>
</dbReference>
<comment type="pathway">
    <text evidence="1">Cell wall biogenesis; cell wall polysaccharide biosynthesis.</text>
</comment>
<keyword evidence="3" id="KW-0328">Glycosyltransferase</keyword>
<dbReference type="GO" id="GO:0016757">
    <property type="term" value="F:glycosyltransferase activity"/>
    <property type="evidence" value="ECO:0007669"/>
    <property type="project" value="UniProtKB-KW"/>
</dbReference>
<evidence type="ECO:0000256" key="2">
    <source>
        <dbReference type="ARBA" id="ARBA00006739"/>
    </source>
</evidence>
<evidence type="ECO:0000313" key="9">
    <source>
        <dbReference type="Proteomes" id="UP000216867"/>
    </source>
</evidence>
<evidence type="ECO:0000313" key="6">
    <source>
        <dbReference type="EMBL" id="PAK97126.1"/>
    </source>
</evidence>
<dbReference type="Gene3D" id="3.90.550.10">
    <property type="entry name" value="Spore Coat Polysaccharide Biosynthesis Protein SpsA, Chain A"/>
    <property type="match status" value="1"/>
</dbReference>